<feature type="compositionally biased region" description="Polar residues" evidence="1">
    <location>
        <begin position="275"/>
        <end position="298"/>
    </location>
</feature>
<dbReference type="EMBL" id="AYKW01000067">
    <property type="protein sequence ID" value="PIL23938.1"/>
    <property type="molecule type" value="Genomic_DNA"/>
</dbReference>
<feature type="region of interest" description="Disordered" evidence="1">
    <location>
        <begin position="30"/>
        <end position="83"/>
    </location>
</feature>
<accession>A0A2G8RRH3</accession>
<sequence length="377" mass="40930">MFAMHDTRHSRTGRVDCSECESKGFPCVDIADNTDNGTTTPTQRDYSSTSGTVNSNVLAMDTLPPTDQPDTSHQIAPPDQDYPPAFPTYTNPFAVSEETDIPPYAAHPYFPSDLTYEVVQSPSTYASLDTRSDSSMINSASGIPANLTISTTPSPPLPPVTSVNLPSPICPVPLRSPGWPIPVLQEIPRSPTPPQVTFPSFPPSMPVIAGNAFYGYLPQLPLNCTSDVASFQASLTSSHGNTASMPHLLPLNEHVRISQRRERNQARDLRLRPQLGNNDQWPSAYTLSGSGHDTSQMGSPTTMNSNIANVPTNPLAPVASAHAINQPIHPQANYTHLPDYIYQFSDPSQSTFAQARTYDDNETAFDGNVLHDWGRGL</sequence>
<organism evidence="2 3">
    <name type="scientific">Ganoderma sinense ZZ0214-1</name>
    <dbReference type="NCBI Taxonomy" id="1077348"/>
    <lineage>
        <taxon>Eukaryota</taxon>
        <taxon>Fungi</taxon>
        <taxon>Dikarya</taxon>
        <taxon>Basidiomycota</taxon>
        <taxon>Agaricomycotina</taxon>
        <taxon>Agaricomycetes</taxon>
        <taxon>Polyporales</taxon>
        <taxon>Polyporaceae</taxon>
        <taxon>Ganoderma</taxon>
    </lineage>
</organism>
<keyword evidence="3" id="KW-1185">Reference proteome</keyword>
<evidence type="ECO:0000313" key="2">
    <source>
        <dbReference type="EMBL" id="PIL23938.1"/>
    </source>
</evidence>
<dbReference type="Proteomes" id="UP000230002">
    <property type="component" value="Unassembled WGS sequence"/>
</dbReference>
<dbReference type="AlphaFoldDB" id="A0A2G8RRH3"/>
<feature type="compositionally biased region" description="Polar residues" evidence="1">
    <location>
        <begin position="33"/>
        <end position="57"/>
    </location>
</feature>
<reference evidence="2 3" key="1">
    <citation type="journal article" date="2015" name="Sci. Rep.">
        <title>Chromosome-level genome map provides insights into diverse defense mechanisms in the medicinal fungus Ganoderma sinense.</title>
        <authorList>
            <person name="Zhu Y."/>
            <person name="Xu J."/>
            <person name="Sun C."/>
            <person name="Zhou S."/>
            <person name="Xu H."/>
            <person name="Nelson D.R."/>
            <person name="Qian J."/>
            <person name="Song J."/>
            <person name="Luo H."/>
            <person name="Xiang L."/>
            <person name="Li Y."/>
            <person name="Xu Z."/>
            <person name="Ji A."/>
            <person name="Wang L."/>
            <person name="Lu S."/>
            <person name="Hayward A."/>
            <person name="Sun W."/>
            <person name="Li X."/>
            <person name="Schwartz D.C."/>
            <person name="Wang Y."/>
            <person name="Chen S."/>
        </authorList>
    </citation>
    <scope>NUCLEOTIDE SEQUENCE [LARGE SCALE GENOMIC DNA]</scope>
    <source>
        <strain evidence="2 3">ZZ0214-1</strain>
    </source>
</reference>
<feature type="region of interest" description="Disordered" evidence="1">
    <location>
        <begin position="272"/>
        <end position="298"/>
    </location>
</feature>
<evidence type="ECO:0000256" key="1">
    <source>
        <dbReference type="SAM" id="MobiDB-lite"/>
    </source>
</evidence>
<name>A0A2G8RRH3_9APHY</name>
<comment type="caution">
    <text evidence="2">The sequence shown here is derived from an EMBL/GenBank/DDBJ whole genome shotgun (WGS) entry which is preliminary data.</text>
</comment>
<protein>
    <submittedName>
        <fullName evidence="2">Uncharacterized protein</fullName>
    </submittedName>
</protein>
<gene>
    <name evidence="2" type="ORF">GSI_13689</name>
</gene>
<evidence type="ECO:0000313" key="3">
    <source>
        <dbReference type="Proteomes" id="UP000230002"/>
    </source>
</evidence>
<proteinExistence type="predicted"/>